<feature type="binding site" evidence="7">
    <location>
        <position position="88"/>
    </location>
    <ligand>
        <name>substrate</name>
    </ligand>
</feature>
<dbReference type="STRING" id="1437605.AB656_00910"/>
<evidence type="ECO:0000256" key="6">
    <source>
        <dbReference type="ARBA" id="ARBA00049258"/>
    </source>
</evidence>
<reference evidence="12 13" key="1">
    <citation type="submission" date="2014-03" db="EMBL/GenBank/DDBJ databases">
        <title>Genomics of Bifidobacteria.</title>
        <authorList>
            <person name="Ventura M."/>
            <person name="Milani C."/>
            <person name="Lugli G.A."/>
        </authorList>
    </citation>
    <scope>NUCLEOTIDE SEQUENCE [LARGE SCALE GENOMIC DNA]</scope>
    <source>
        <strain evidence="12 13">DSM 22766</strain>
    </source>
</reference>
<proteinExistence type="inferred from homology"/>
<feature type="binding site" evidence="7">
    <location>
        <position position="19"/>
    </location>
    <ligand>
        <name>NAD(+)</name>
        <dbReference type="ChEBI" id="CHEBI:57540"/>
    </ligand>
</feature>
<evidence type="ECO:0000259" key="10">
    <source>
        <dbReference type="Pfam" id="PF00056"/>
    </source>
</evidence>
<dbReference type="PIRSF" id="PIRSF000102">
    <property type="entry name" value="Lac_mal_DH"/>
    <property type="match status" value="1"/>
</dbReference>
<feature type="binding site" evidence="7">
    <location>
        <position position="149"/>
    </location>
    <ligand>
        <name>NAD(+)</name>
        <dbReference type="ChEBI" id="CHEBI:57540"/>
    </ligand>
</feature>
<dbReference type="PATRIC" id="fig|1437605.7.peg.182"/>
<comment type="caution">
    <text evidence="7">Lacks conserved residue(s) required for the propagation of feature annotation.</text>
</comment>
<dbReference type="SUPFAM" id="SSF56327">
    <property type="entry name" value="LDH C-terminal domain-like"/>
    <property type="match status" value="1"/>
</dbReference>
<dbReference type="AlphaFoldDB" id="A0A086YZQ7"/>
<dbReference type="GO" id="GO:0004459">
    <property type="term" value="F:L-lactate dehydrogenase (NAD+) activity"/>
    <property type="evidence" value="ECO:0007669"/>
    <property type="project" value="UniProtKB-UniRule"/>
</dbReference>
<evidence type="ECO:0000256" key="4">
    <source>
        <dbReference type="ARBA" id="ARBA00023002"/>
    </source>
</evidence>
<dbReference type="HAMAP" id="MF_00488">
    <property type="entry name" value="Lactate_dehydrog"/>
    <property type="match status" value="1"/>
</dbReference>
<dbReference type="PANTHER" id="PTHR43128">
    <property type="entry name" value="L-2-HYDROXYCARBOXYLATE DEHYDROGENASE (NAD(P)(+))"/>
    <property type="match status" value="1"/>
</dbReference>
<comment type="function">
    <text evidence="7">Catalyzes the conversion of lactate to pyruvate.</text>
</comment>
<dbReference type="InterPro" id="IPR001236">
    <property type="entry name" value="Lactate/malate_DH_N"/>
</dbReference>
<accession>A0A086YZQ7</accession>
<dbReference type="OrthoDB" id="9802969at2"/>
<evidence type="ECO:0000256" key="3">
    <source>
        <dbReference type="ARBA" id="ARBA00012967"/>
    </source>
</evidence>
<feature type="binding site" evidence="9">
    <location>
        <begin position="15"/>
        <end position="20"/>
    </location>
    <ligand>
        <name>NAD(+)</name>
        <dbReference type="ChEBI" id="CHEBI:57540"/>
    </ligand>
</feature>
<dbReference type="EMBL" id="JGYK01000001">
    <property type="protein sequence ID" value="KFI39757.1"/>
    <property type="molecule type" value="Genomic_DNA"/>
</dbReference>
<feature type="domain" description="Lactate/malate dehydrogenase C-terminal" evidence="11">
    <location>
        <begin position="151"/>
        <end position="314"/>
    </location>
</feature>
<dbReference type="eggNOG" id="COG0039">
    <property type="taxonomic scope" value="Bacteria"/>
</dbReference>
<feature type="active site" description="Proton acceptor" evidence="7 8">
    <location>
        <position position="181"/>
    </location>
</feature>
<dbReference type="InterPro" id="IPR011304">
    <property type="entry name" value="L-lactate_DH"/>
</dbReference>
<keyword evidence="7" id="KW-0963">Cytoplasm</keyword>
<comment type="catalytic activity">
    <reaction evidence="6 7">
        <text>(S)-lactate + NAD(+) = pyruvate + NADH + H(+)</text>
        <dbReference type="Rhea" id="RHEA:23444"/>
        <dbReference type="ChEBI" id="CHEBI:15361"/>
        <dbReference type="ChEBI" id="CHEBI:15378"/>
        <dbReference type="ChEBI" id="CHEBI:16651"/>
        <dbReference type="ChEBI" id="CHEBI:57540"/>
        <dbReference type="ChEBI" id="CHEBI:57945"/>
        <dbReference type="EC" id="1.1.1.27"/>
    </reaction>
</comment>
<dbReference type="Proteomes" id="UP000029015">
    <property type="component" value="Unassembled WGS sequence"/>
</dbReference>
<feature type="binding site" evidence="7">
    <location>
        <position position="94"/>
    </location>
    <ligand>
        <name>substrate</name>
    </ligand>
</feature>
<dbReference type="InterPro" id="IPR022383">
    <property type="entry name" value="Lactate/malate_DH_C"/>
</dbReference>
<feature type="binding site" evidence="7">
    <location>
        <begin position="85"/>
        <end position="86"/>
    </location>
    <ligand>
        <name>NAD(+)</name>
        <dbReference type="ChEBI" id="CHEBI:57540"/>
    </ligand>
</feature>
<dbReference type="GO" id="GO:0006096">
    <property type="term" value="P:glycolytic process"/>
    <property type="evidence" value="ECO:0007669"/>
    <property type="project" value="UniProtKB-UniRule"/>
</dbReference>
<comment type="caution">
    <text evidence="12">The sequence shown here is derived from an EMBL/GenBank/DDBJ whole genome shotgun (WGS) entry which is preliminary data.</text>
</comment>
<comment type="pathway">
    <text evidence="1 7">Fermentation; pyruvate fermentation to lactate; (S)-lactate from pyruvate: step 1/1.</text>
</comment>
<dbReference type="PANTHER" id="PTHR43128:SF16">
    <property type="entry name" value="L-LACTATE DEHYDROGENASE"/>
    <property type="match status" value="1"/>
</dbReference>
<dbReference type="CDD" id="cd05292">
    <property type="entry name" value="LDH_2"/>
    <property type="match status" value="1"/>
</dbReference>
<evidence type="ECO:0000256" key="7">
    <source>
        <dbReference type="HAMAP-Rule" id="MF_00488"/>
    </source>
</evidence>
<comment type="subunit">
    <text evidence="7">Homotetramer.</text>
</comment>
<dbReference type="Gene3D" id="3.90.110.10">
    <property type="entry name" value="Lactate dehydrogenase/glycoside hydrolase, family 4, C-terminal"/>
    <property type="match status" value="1"/>
</dbReference>
<dbReference type="RefSeq" id="WP_033504629.1">
    <property type="nucleotide sequence ID" value="NZ_CP011786.1"/>
</dbReference>
<comment type="activity regulation">
    <text evidence="7">Allosterically activated by fructose 1,6-bisphosphate (FBP).</text>
</comment>
<gene>
    <name evidence="7" type="primary">ldh</name>
    <name evidence="12" type="ORF">BACT_0457</name>
</gene>
<feature type="binding site" evidence="7">
    <location>
        <position position="174"/>
    </location>
    <ligand>
        <name>beta-D-fructose 1,6-bisphosphate</name>
        <dbReference type="ChEBI" id="CHEBI:32966"/>
        <note>allosteric activator</note>
    </ligand>
</feature>
<evidence type="ECO:0000256" key="8">
    <source>
        <dbReference type="PIRSR" id="PIRSR000102-1"/>
    </source>
</evidence>
<feature type="binding site" evidence="7 9">
    <location>
        <position position="40"/>
    </location>
    <ligand>
        <name>NAD(+)</name>
        <dbReference type="ChEBI" id="CHEBI:57540"/>
    </ligand>
</feature>
<comment type="similarity">
    <text evidence="2 7">Belongs to the LDH/MDH superfamily. LDH family.</text>
</comment>
<feature type="binding site" evidence="7 9">
    <location>
        <begin position="124"/>
        <end position="126"/>
    </location>
    <ligand>
        <name>NAD(+)</name>
        <dbReference type="ChEBI" id="CHEBI:57540"/>
    </ligand>
</feature>
<feature type="domain" description="Lactate/malate dehydrogenase N-terminal" evidence="10">
    <location>
        <begin position="9"/>
        <end position="148"/>
    </location>
</feature>
<dbReference type="GO" id="GO:0005737">
    <property type="term" value="C:cytoplasm"/>
    <property type="evidence" value="ECO:0007669"/>
    <property type="project" value="UniProtKB-SubCell"/>
</dbReference>
<dbReference type="Pfam" id="PF00056">
    <property type="entry name" value="Ldh_1_N"/>
    <property type="match status" value="1"/>
</dbReference>
<evidence type="ECO:0000256" key="2">
    <source>
        <dbReference type="ARBA" id="ARBA00006054"/>
    </source>
</evidence>
<dbReference type="KEGG" id="bact:AB656_00910"/>
<protein>
    <recommendedName>
        <fullName evidence="3 7">L-lactate dehydrogenase</fullName>
        <shortName evidence="7">L-LDH</shortName>
        <ecNumber evidence="3 7">1.1.1.27</ecNumber>
    </recommendedName>
</protein>
<name>A0A086YZQ7_9BIFI</name>
<evidence type="ECO:0000313" key="13">
    <source>
        <dbReference type="Proteomes" id="UP000029015"/>
    </source>
</evidence>
<dbReference type="InterPro" id="IPR036291">
    <property type="entry name" value="NAD(P)-bd_dom_sf"/>
</dbReference>
<feature type="binding site" evidence="7">
    <location>
        <position position="107"/>
    </location>
    <ligand>
        <name>NAD(+)</name>
        <dbReference type="ChEBI" id="CHEBI:57540"/>
    </ligand>
</feature>
<feature type="binding site" evidence="7">
    <location>
        <begin position="154"/>
        <end position="157"/>
    </location>
    <ligand>
        <name>substrate</name>
    </ligand>
</feature>
<sequence length="320" mass="34175">MAESPIKPTKLAIVGAGAVGSTLAFAAAQRGVAREIVLEDINLQRVQAEVLDMQHGSSFYPTVSIAGSDDPEICRDADMVVITAGARQKPGQTRLDLAGATIDIMRSIIPSLVKVAPNALFMLITNPVDIVTRASIELSGLPNHQMFGSGTNLDSARLRYLIAQQTGVNVKNVHAYIAGEHGDSEVPLWSSATIGGVPMCEWKELPGHEPLDAAKREEIHQEVKNAAYRIIEGKGATNFAIAMSGVDIIESIMNDTHRILPVSSMLDDFHGISGVCMSVPSVLTRQGINTHINTPLSDGELAALKRSAETLKETASQFGF</sequence>
<feature type="binding site" evidence="7">
    <location>
        <position position="45"/>
    </location>
    <ligand>
        <name>NAD(+)</name>
        <dbReference type="ChEBI" id="CHEBI:57540"/>
    </ligand>
</feature>
<dbReference type="Gene3D" id="3.40.50.720">
    <property type="entry name" value="NAD(P)-binding Rossmann-like Domain"/>
    <property type="match status" value="1"/>
</dbReference>
<feature type="binding site" evidence="7">
    <location>
        <position position="159"/>
    </location>
    <ligand>
        <name>beta-D-fructose 1,6-bisphosphate</name>
        <dbReference type="ChEBI" id="CHEBI:32966"/>
        <note>allosteric activator</note>
    </ligand>
</feature>
<keyword evidence="13" id="KW-1185">Reference proteome</keyword>
<feature type="binding site" evidence="7">
    <location>
        <position position="237"/>
    </location>
    <ligand>
        <name>substrate</name>
    </ligand>
</feature>
<evidence type="ECO:0000256" key="1">
    <source>
        <dbReference type="ARBA" id="ARBA00004843"/>
    </source>
</evidence>
<evidence type="ECO:0000256" key="9">
    <source>
        <dbReference type="PIRSR" id="PIRSR000102-3"/>
    </source>
</evidence>
<comment type="subcellular location">
    <subcellularLocation>
        <location evidence="7">Cytoplasm</location>
    </subcellularLocation>
</comment>
<dbReference type="UniPathway" id="UPA00554">
    <property type="reaction ID" value="UER00611"/>
</dbReference>
<dbReference type="InterPro" id="IPR018177">
    <property type="entry name" value="L-lactate_DH_AS"/>
</dbReference>
<dbReference type="SUPFAM" id="SSF51735">
    <property type="entry name" value="NAD(P)-binding Rossmann-fold domains"/>
    <property type="match status" value="1"/>
</dbReference>
<feature type="modified residue" description="Phosphotyrosine" evidence="7">
    <location>
        <position position="228"/>
    </location>
</feature>
<keyword evidence="7" id="KW-0597">Phosphoprotein</keyword>
<evidence type="ECO:0000313" key="12">
    <source>
        <dbReference type="EMBL" id="KFI39757.1"/>
    </source>
</evidence>
<dbReference type="Pfam" id="PF02866">
    <property type="entry name" value="Ldh_1_C"/>
    <property type="match status" value="1"/>
</dbReference>
<feature type="binding site" evidence="7">
    <location>
        <begin position="126"/>
        <end position="129"/>
    </location>
    <ligand>
        <name>substrate</name>
    </ligand>
</feature>
<dbReference type="PROSITE" id="PS00064">
    <property type="entry name" value="L_LDH"/>
    <property type="match status" value="1"/>
</dbReference>
<organism evidence="12 13">
    <name type="scientific">Bifidobacterium actinocoloniiforme DSM 22766</name>
    <dbReference type="NCBI Taxonomy" id="1437605"/>
    <lineage>
        <taxon>Bacteria</taxon>
        <taxon>Bacillati</taxon>
        <taxon>Actinomycetota</taxon>
        <taxon>Actinomycetes</taxon>
        <taxon>Bifidobacteriales</taxon>
        <taxon>Bifidobacteriaceae</taxon>
        <taxon>Bifidobacterium</taxon>
    </lineage>
</organism>
<keyword evidence="4 7" id="KW-0560">Oxidoreductase</keyword>
<dbReference type="EC" id="1.1.1.27" evidence="3 7"/>
<dbReference type="GO" id="GO:0006089">
    <property type="term" value="P:lactate metabolic process"/>
    <property type="evidence" value="ECO:0007669"/>
    <property type="project" value="TreeGrafter"/>
</dbReference>
<keyword evidence="7" id="KW-0021">Allosteric enzyme</keyword>
<evidence type="ECO:0000256" key="5">
    <source>
        <dbReference type="ARBA" id="ARBA00023027"/>
    </source>
</evidence>
<keyword evidence="5 7" id="KW-0520">NAD</keyword>
<dbReference type="InterPro" id="IPR015955">
    <property type="entry name" value="Lactate_DH/Glyco_Ohase_4_C"/>
</dbReference>
<dbReference type="InterPro" id="IPR001557">
    <property type="entry name" value="L-lactate/malate_DH"/>
</dbReference>
<dbReference type="NCBIfam" id="TIGR01771">
    <property type="entry name" value="L-LDH-NAD"/>
    <property type="match status" value="1"/>
</dbReference>
<dbReference type="PRINTS" id="PR00086">
    <property type="entry name" value="LLDHDRGNASE"/>
</dbReference>
<evidence type="ECO:0000259" key="11">
    <source>
        <dbReference type="Pfam" id="PF02866"/>
    </source>
</evidence>